<dbReference type="EMBL" id="JAVFHQ010000098">
    <property type="protein sequence ID" value="KAK4539375.1"/>
    <property type="molecule type" value="Genomic_DNA"/>
</dbReference>
<accession>A0AAV9J3E9</accession>
<gene>
    <name evidence="1" type="ORF">LTR36_011005</name>
</gene>
<proteinExistence type="predicted"/>
<sequence length="168" mass="19345">MEQTWVRDARPFPTIPSPQYYSTTLFHIDEPDQALRWLDKIGGDNVRSLTKLRLWVGAVYHDDSLVFGKGDKRVWRTLFSRLATMTHIRELVVSWDAELSMGHPGGGADLGLVRRLGRMDFLERLTIGGYFAKEWPGYLGDRVMDLRIDDWDGQGMAEYQKRVTDLSP</sequence>
<keyword evidence="2" id="KW-1185">Reference proteome</keyword>
<name>A0AAV9J3E9_9PEZI</name>
<dbReference type="Proteomes" id="UP001324427">
    <property type="component" value="Unassembled WGS sequence"/>
</dbReference>
<comment type="caution">
    <text evidence="1">The sequence shown here is derived from an EMBL/GenBank/DDBJ whole genome shotgun (WGS) entry which is preliminary data.</text>
</comment>
<reference evidence="1 2" key="1">
    <citation type="submission" date="2021-11" db="EMBL/GenBank/DDBJ databases">
        <title>Black yeast isolated from Biological Soil Crust.</title>
        <authorList>
            <person name="Kurbessoian T."/>
        </authorList>
    </citation>
    <scope>NUCLEOTIDE SEQUENCE [LARGE SCALE GENOMIC DNA]</scope>
    <source>
        <strain evidence="1 2">CCFEE 5522</strain>
    </source>
</reference>
<evidence type="ECO:0000313" key="2">
    <source>
        <dbReference type="Proteomes" id="UP001324427"/>
    </source>
</evidence>
<organism evidence="1 2">
    <name type="scientific">Oleoguttula mirabilis</name>
    <dbReference type="NCBI Taxonomy" id="1507867"/>
    <lineage>
        <taxon>Eukaryota</taxon>
        <taxon>Fungi</taxon>
        <taxon>Dikarya</taxon>
        <taxon>Ascomycota</taxon>
        <taxon>Pezizomycotina</taxon>
        <taxon>Dothideomycetes</taxon>
        <taxon>Dothideomycetidae</taxon>
        <taxon>Mycosphaerellales</taxon>
        <taxon>Teratosphaeriaceae</taxon>
        <taxon>Oleoguttula</taxon>
    </lineage>
</organism>
<protein>
    <submittedName>
        <fullName evidence="1">Uncharacterized protein</fullName>
    </submittedName>
</protein>
<evidence type="ECO:0000313" key="1">
    <source>
        <dbReference type="EMBL" id="KAK4539375.1"/>
    </source>
</evidence>
<dbReference type="AlphaFoldDB" id="A0AAV9J3E9"/>